<dbReference type="EC" id="2.1.1.329" evidence="4"/>
<dbReference type="PROSITE" id="PS51608">
    <property type="entry name" value="SAM_MT_UBIE"/>
    <property type="match status" value="1"/>
</dbReference>
<keyword evidence="2 4" id="KW-0808">Transferase</keyword>
<dbReference type="SUPFAM" id="SSF53335">
    <property type="entry name" value="S-adenosyl-L-methionine-dependent methyltransferases"/>
    <property type="match status" value="1"/>
</dbReference>
<dbReference type="RefSeq" id="WP_277867992.1">
    <property type="nucleotide sequence ID" value="NZ_JAKKUT010000007.1"/>
</dbReference>
<sequence length="229" mass="25345">MSETSAEIQALFNRIAPVYDRLNDRLSFGLHRVWKKMAVKWLDLSPGQSGLDICCGSGDLARLLARVVGGQGCVVGLDFAPAQLAIARERSGLYPQIQWHEGDALALPFPSHAFDGITMGYGLRNLTNIPRALGEMQRVLKPGGKVAILDFCQPQAPWLKEFQAWYLDTLVVPTAEQYGLKEDYAYLMPSLQRFPPPQQLIEYSQEAGFSNATAYPIAAGLMMVLVLRC</sequence>
<dbReference type="NCBIfam" id="NF001244">
    <property type="entry name" value="PRK00216.1-5"/>
    <property type="match status" value="1"/>
</dbReference>
<dbReference type="InterPro" id="IPR032904">
    <property type="entry name" value="MenG"/>
</dbReference>
<dbReference type="EMBL" id="JAKKUT010000007">
    <property type="protein sequence ID" value="MDG2992071.1"/>
    <property type="molecule type" value="Genomic_DNA"/>
</dbReference>
<organism evidence="5 6">
    <name type="scientific">Candidatus Synechococcus calcipolaris G9</name>
    <dbReference type="NCBI Taxonomy" id="1497997"/>
    <lineage>
        <taxon>Bacteria</taxon>
        <taxon>Bacillati</taxon>
        <taxon>Cyanobacteriota</taxon>
        <taxon>Cyanophyceae</taxon>
        <taxon>Synechococcales</taxon>
        <taxon>Synechococcaceae</taxon>
        <taxon>Synechococcus</taxon>
    </lineage>
</organism>
<evidence type="ECO:0000313" key="5">
    <source>
        <dbReference type="EMBL" id="MDG2992071.1"/>
    </source>
</evidence>
<keyword evidence="6" id="KW-1185">Reference proteome</keyword>
<gene>
    <name evidence="5" type="primary">ubiE</name>
    <name evidence="4" type="synonym">menG</name>
    <name evidence="5" type="ORF">L3556_14190</name>
</gene>
<protein>
    <recommendedName>
        <fullName evidence="4">2-phytyl-1,4-naphtoquinone methyltransferase</fullName>
        <ecNumber evidence="4">2.1.1.329</ecNumber>
    </recommendedName>
    <alternativeName>
        <fullName evidence="4">Demethylphylloquinone methyltransferase</fullName>
    </alternativeName>
</protein>
<dbReference type="InterPro" id="IPR004033">
    <property type="entry name" value="UbiE/COQ5_MeTrFase"/>
</dbReference>
<dbReference type="PANTHER" id="PTHR43591">
    <property type="entry name" value="METHYLTRANSFERASE"/>
    <property type="match status" value="1"/>
</dbReference>
<reference evidence="5" key="2">
    <citation type="submission" date="2022-01" db="EMBL/GenBank/DDBJ databases">
        <authorList>
            <person name="Zivanovic Y."/>
            <person name="Moreira D."/>
            <person name="Lopez-Garcia P."/>
        </authorList>
    </citation>
    <scope>NUCLEOTIDE SEQUENCE</scope>
    <source>
        <strain evidence="5">G9</strain>
    </source>
</reference>
<keyword evidence="3 4" id="KW-0949">S-adenosyl-L-methionine</keyword>
<reference evidence="5" key="1">
    <citation type="journal article" date="2022" name="Genome Biol. Evol.">
        <title>A New Gene Family Diagnostic for Intracellular Biomineralization of Amorphous Ca Carbonates by Cyanobacteria.</title>
        <authorList>
            <person name="Benzerara K."/>
            <person name="Duprat E."/>
            <person name="Bitard-Feildel T."/>
            <person name="Caumes G."/>
            <person name="Cassier-Chauvat C."/>
            <person name="Chauvat F."/>
            <person name="Dezi M."/>
            <person name="Diop S.I."/>
            <person name="Gaschignard G."/>
            <person name="Gorgen S."/>
            <person name="Gugger M."/>
            <person name="Lopez-Garcia P."/>
            <person name="Millet M."/>
            <person name="Skouri-Panet F."/>
            <person name="Moreira D."/>
            <person name="Callebaut I."/>
        </authorList>
    </citation>
    <scope>NUCLEOTIDE SEQUENCE</scope>
    <source>
        <strain evidence="5">G9</strain>
    </source>
</reference>
<proteinExistence type="inferred from homology"/>
<dbReference type="GO" id="GO:0043770">
    <property type="term" value="F:demethylmenaquinone methyltransferase activity"/>
    <property type="evidence" value="ECO:0007669"/>
    <property type="project" value="UniProtKB-EC"/>
</dbReference>
<evidence type="ECO:0000313" key="6">
    <source>
        <dbReference type="Proteomes" id="UP001154265"/>
    </source>
</evidence>
<evidence type="ECO:0000256" key="3">
    <source>
        <dbReference type="ARBA" id="ARBA00022691"/>
    </source>
</evidence>
<dbReference type="CDD" id="cd02440">
    <property type="entry name" value="AdoMet_MTases"/>
    <property type="match status" value="1"/>
</dbReference>
<dbReference type="PANTHER" id="PTHR43591:SF24">
    <property type="entry name" value="2-METHOXY-6-POLYPRENYL-1,4-BENZOQUINOL METHYLASE, MITOCHONDRIAL"/>
    <property type="match status" value="1"/>
</dbReference>
<comment type="function">
    <text evidence="4">Methyltransferase required for the conversion of 2-phytyl-1,4-beta-naphthoquinol to phylloquinol.</text>
</comment>
<accession>A0ABT6F2R2</accession>
<keyword evidence="1 4" id="KW-0489">Methyltransferase</keyword>
<evidence type="ECO:0000256" key="4">
    <source>
        <dbReference type="HAMAP-Rule" id="MF_01982"/>
    </source>
</evidence>
<dbReference type="NCBIfam" id="TIGR01934">
    <property type="entry name" value="MenG_MenH_UbiE"/>
    <property type="match status" value="1"/>
</dbReference>
<evidence type="ECO:0000256" key="2">
    <source>
        <dbReference type="ARBA" id="ARBA00022679"/>
    </source>
</evidence>
<dbReference type="InterPro" id="IPR023576">
    <property type="entry name" value="UbiE/COQ5_MeTrFase_CS"/>
</dbReference>
<dbReference type="Proteomes" id="UP001154265">
    <property type="component" value="Unassembled WGS sequence"/>
</dbReference>
<dbReference type="Gene3D" id="3.40.50.150">
    <property type="entry name" value="Vaccinia Virus protein VP39"/>
    <property type="match status" value="1"/>
</dbReference>
<evidence type="ECO:0000256" key="1">
    <source>
        <dbReference type="ARBA" id="ARBA00022603"/>
    </source>
</evidence>
<comment type="similarity">
    <text evidence="4">Belongs to the class I-like SAM-binding methyltransferase superfamily. MenG/UbiE family.</text>
</comment>
<dbReference type="GO" id="GO:0008425">
    <property type="term" value="F:2-methoxy-6-polyprenyl-1,4-benzoquinol methyltransferase activity"/>
    <property type="evidence" value="ECO:0007669"/>
    <property type="project" value="UniProtKB-EC"/>
</dbReference>
<dbReference type="PROSITE" id="PS01183">
    <property type="entry name" value="UBIE_1"/>
    <property type="match status" value="1"/>
</dbReference>
<comment type="caution">
    <text evidence="5">The sequence shown here is derived from an EMBL/GenBank/DDBJ whole genome shotgun (WGS) entry which is preliminary data.</text>
</comment>
<comment type="pathway">
    <text evidence="4">Cofactor biosynthesis; phylloquinone biosynthesis.</text>
</comment>
<dbReference type="HAMAP" id="MF_01982">
    <property type="entry name" value="MenG_phylloquinone_subfam"/>
    <property type="match status" value="1"/>
</dbReference>
<dbReference type="GO" id="GO:0032259">
    <property type="term" value="P:methylation"/>
    <property type="evidence" value="ECO:0007669"/>
    <property type="project" value="UniProtKB-KW"/>
</dbReference>
<comment type="catalytic activity">
    <reaction evidence="4">
        <text>demethylphylloquinol + S-adenosyl-L-methionine = phylloquinol + S-adenosyl-L-homocysteine + H(+)</text>
        <dbReference type="Rhea" id="RHEA:40551"/>
        <dbReference type="ChEBI" id="CHEBI:15378"/>
        <dbReference type="ChEBI" id="CHEBI:28433"/>
        <dbReference type="ChEBI" id="CHEBI:57856"/>
        <dbReference type="ChEBI" id="CHEBI:59789"/>
        <dbReference type="ChEBI" id="CHEBI:87844"/>
        <dbReference type="EC" id="2.1.1.329"/>
    </reaction>
</comment>
<name>A0ABT6F2R2_9SYNE</name>
<dbReference type="Pfam" id="PF01209">
    <property type="entry name" value="Ubie_methyltran"/>
    <property type="match status" value="1"/>
</dbReference>
<dbReference type="HAMAP" id="MF_01813">
    <property type="entry name" value="MenG_UbiE_methyltr"/>
    <property type="match status" value="1"/>
</dbReference>
<dbReference type="InterPro" id="IPR029063">
    <property type="entry name" value="SAM-dependent_MTases_sf"/>
</dbReference>